<organism evidence="3 4">
    <name type="scientific">Pseudolactococcus plantarum</name>
    <dbReference type="NCBI Taxonomy" id="1365"/>
    <lineage>
        <taxon>Bacteria</taxon>
        <taxon>Bacillati</taxon>
        <taxon>Bacillota</taxon>
        <taxon>Bacilli</taxon>
        <taxon>Lactobacillales</taxon>
        <taxon>Streptococcaceae</taxon>
        <taxon>Pseudolactococcus</taxon>
    </lineage>
</organism>
<feature type="domain" description="HTH cro/C1-type" evidence="2">
    <location>
        <begin position="6"/>
        <end position="60"/>
    </location>
</feature>
<evidence type="ECO:0000313" key="4">
    <source>
        <dbReference type="Proteomes" id="UP000242246"/>
    </source>
</evidence>
<comment type="caution">
    <text evidence="3">The sequence shown here is derived from an EMBL/GenBank/DDBJ whole genome shotgun (WGS) entry which is preliminary data.</text>
</comment>
<dbReference type="SMART" id="SM00530">
    <property type="entry name" value="HTH_XRE"/>
    <property type="match status" value="1"/>
</dbReference>
<name>A0A2A5S2D4_9LACT</name>
<evidence type="ECO:0000256" key="1">
    <source>
        <dbReference type="ARBA" id="ARBA00023125"/>
    </source>
</evidence>
<dbReference type="PROSITE" id="PS50943">
    <property type="entry name" value="HTH_CROC1"/>
    <property type="match status" value="1"/>
</dbReference>
<gene>
    <name evidence="3" type="ORF">RU87_GL000827</name>
</gene>
<dbReference type="EMBL" id="JXJX01000003">
    <property type="protein sequence ID" value="PCS07608.1"/>
    <property type="molecule type" value="Genomic_DNA"/>
</dbReference>
<dbReference type="GO" id="GO:0003677">
    <property type="term" value="F:DNA binding"/>
    <property type="evidence" value="ECO:0007669"/>
    <property type="project" value="UniProtKB-KW"/>
</dbReference>
<dbReference type="PANTHER" id="PTHR46558:SF11">
    <property type="entry name" value="HTH-TYPE TRANSCRIPTIONAL REGULATOR XRE"/>
    <property type="match status" value="1"/>
</dbReference>
<accession>A0A2A5S2D4</accession>
<sequence>MFAERLKSLRKEQNLTQQKIAEKLNISRGSYAQWEAQRTQPSSKSLETLADFFNVSTDYLLGNTDIKSRTLETDLNKTLDTVRSFDGKPMTDSDREVIREILKRRQREREQQENK</sequence>
<evidence type="ECO:0000259" key="2">
    <source>
        <dbReference type="PROSITE" id="PS50943"/>
    </source>
</evidence>
<dbReference type="PANTHER" id="PTHR46558">
    <property type="entry name" value="TRACRIPTIONAL REGULATORY PROTEIN-RELATED-RELATED"/>
    <property type="match status" value="1"/>
</dbReference>
<dbReference type="Pfam" id="PF01381">
    <property type="entry name" value="HTH_3"/>
    <property type="match status" value="1"/>
</dbReference>
<keyword evidence="4" id="KW-1185">Reference proteome</keyword>
<reference evidence="3 4" key="1">
    <citation type="submission" date="2014-12" db="EMBL/GenBank/DDBJ databases">
        <title>Draft genome sequences of 10 type strains of Lactococcus.</title>
        <authorList>
            <person name="Sun Z."/>
            <person name="Zhong Z."/>
            <person name="Liu W."/>
            <person name="Zhang W."/>
            <person name="Zhang H."/>
        </authorList>
    </citation>
    <scope>NUCLEOTIDE SEQUENCE [LARGE SCALE GENOMIC DNA]</scope>
    <source>
        <strain evidence="3 4">DSM 20686</strain>
    </source>
</reference>
<dbReference type="Proteomes" id="UP000242246">
    <property type="component" value="Unassembled WGS sequence"/>
</dbReference>
<dbReference type="InterPro" id="IPR010982">
    <property type="entry name" value="Lambda_DNA-bd_dom_sf"/>
</dbReference>
<dbReference type="InterPro" id="IPR001387">
    <property type="entry name" value="Cro/C1-type_HTH"/>
</dbReference>
<dbReference type="STRING" id="1348632.GCA_001591745_00378"/>
<keyword evidence="1" id="KW-0238">DNA-binding</keyword>
<protein>
    <submittedName>
        <fullName evidence="3">ICESt1 APR2 Cro/CI family transcriptional regulator</fullName>
    </submittedName>
</protein>
<dbReference type="OrthoDB" id="9805856at2"/>
<proteinExistence type="predicted"/>
<dbReference type="Gene3D" id="1.10.260.40">
    <property type="entry name" value="lambda repressor-like DNA-binding domains"/>
    <property type="match status" value="1"/>
</dbReference>
<dbReference type="CDD" id="cd00093">
    <property type="entry name" value="HTH_XRE"/>
    <property type="match status" value="1"/>
</dbReference>
<dbReference type="RefSeq" id="WP_068160575.1">
    <property type="nucleotide sequence ID" value="NZ_JXJX01000003.1"/>
</dbReference>
<dbReference type="SUPFAM" id="SSF47413">
    <property type="entry name" value="lambda repressor-like DNA-binding domains"/>
    <property type="match status" value="1"/>
</dbReference>
<dbReference type="AlphaFoldDB" id="A0A2A5S2D4"/>
<evidence type="ECO:0000313" key="3">
    <source>
        <dbReference type="EMBL" id="PCS07608.1"/>
    </source>
</evidence>